<sequence>MLSPVAQSHEKAPYIGLKAGYQFSQDEAYHHEDQDPNAGVLGVFAGYQFTPQWALEAGYQYHDTLHASATSVDVKTSLFEAAVRYDWYWQENASVYGRLGMGYWDMDKSAPGFNPSATGFSPLGEIGLAYQFTPELTGSMGYQYIDDIGDETTRYYDSHSVVWSLSYAFHSEELSIIEPVAIRPIEPAVIKSVEPKTRVAESATCQFEFNRWTLNEQCQAFLLEPSRVLVQHPQTRANVVGHTDSVGSAKANQVVSERRARAAAQFLEQQGVKSNQLHVEGKGKTQPLTSNATREGQAANRRVEINIAPFKYEKNQNESSQ</sequence>
<evidence type="ECO:0000256" key="11">
    <source>
        <dbReference type="SAM" id="MobiDB-lite"/>
    </source>
</evidence>
<evidence type="ECO:0000256" key="6">
    <source>
        <dbReference type="ARBA" id="ARBA00023065"/>
    </source>
</evidence>
<comment type="similarity">
    <text evidence="2">Belongs to the outer membrane OOP (TC 1.B.6) superfamily. OmpA family.</text>
</comment>
<dbReference type="GO" id="GO:0006811">
    <property type="term" value="P:monoatomic ion transport"/>
    <property type="evidence" value="ECO:0007669"/>
    <property type="project" value="UniProtKB-KW"/>
</dbReference>
<evidence type="ECO:0000313" key="13">
    <source>
        <dbReference type="EMBL" id="GEM77719.1"/>
    </source>
</evidence>
<organism evidence="13 14">
    <name type="scientific">Vibrio sagamiensis NBRC 104589</name>
    <dbReference type="NCBI Taxonomy" id="1219064"/>
    <lineage>
        <taxon>Bacteria</taxon>
        <taxon>Pseudomonadati</taxon>
        <taxon>Pseudomonadota</taxon>
        <taxon>Gammaproteobacteria</taxon>
        <taxon>Vibrionales</taxon>
        <taxon>Vibrionaceae</taxon>
        <taxon>Vibrio</taxon>
    </lineage>
</organism>
<proteinExistence type="inferred from homology"/>
<keyword evidence="3" id="KW-0813">Transport</keyword>
<name>A0A511QK80_9VIBR</name>
<keyword evidence="7" id="KW-0626">Porin</keyword>
<dbReference type="PROSITE" id="PS51123">
    <property type="entry name" value="OMPA_2"/>
    <property type="match status" value="1"/>
</dbReference>
<gene>
    <name evidence="13" type="ORF">VSA01S_38310</name>
</gene>
<keyword evidence="4" id="KW-1134">Transmembrane beta strand</keyword>
<keyword evidence="9" id="KW-0998">Cell outer membrane</keyword>
<dbReference type="Pfam" id="PF01389">
    <property type="entry name" value="OmpA_membrane"/>
    <property type="match status" value="1"/>
</dbReference>
<dbReference type="Proteomes" id="UP000321922">
    <property type="component" value="Unassembled WGS sequence"/>
</dbReference>
<protein>
    <submittedName>
        <fullName evidence="13">Membrane protein</fullName>
    </submittedName>
</protein>
<evidence type="ECO:0000256" key="5">
    <source>
        <dbReference type="ARBA" id="ARBA00022692"/>
    </source>
</evidence>
<dbReference type="PRINTS" id="PR01023">
    <property type="entry name" value="NAFLGMOTY"/>
</dbReference>
<keyword evidence="6" id="KW-0406">Ion transport</keyword>
<dbReference type="Gene3D" id="2.40.160.20">
    <property type="match status" value="1"/>
</dbReference>
<dbReference type="GO" id="GO:0046930">
    <property type="term" value="C:pore complex"/>
    <property type="evidence" value="ECO:0007669"/>
    <property type="project" value="UniProtKB-KW"/>
</dbReference>
<dbReference type="AlphaFoldDB" id="A0A511QK80"/>
<dbReference type="PANTHER" id="PTHR30329:SF21">
    <property type="entry name" value="LIPOPROTEIN YIAD-RELATED"/>
    <property type="match status" value="1"/>
</dbReference>
<dbReference type="InterPro" id="IPR000498">
    <property type="entry name" value="OmpA-like_TM_dom"/>
</dbReference>
<dbReference type="Gene3D" id="3.30.1330.60">
    <property type="entry name" value="OmpA-like domain"/>
    <property type="match status" value="1"/>
</dbReference>
<dbReference type="PRINTS" id="PR01021">
    <property type="entry name" value="OMPADOMAIN"/>
</dbReference>
<keyword evidence="8 10" id="KW-0472">Membrane</keyword>
<dbReference type="Pfam" id="PF00691">
    <property type="entry name" value="OmpA"/>
    <property type="match status" value="1"/>
</dbReference>
<dbReference type="GO" id="GO:0015288">
    <property type="term" value="F:porin activity"/>
    <property type="evidence" value="ECO:0007669"/>
    <property type="project" value="UniProtKB-KW"/>
</dbReference>
<evidence type="ECO:0000256" key="7">
    <source>
        <dbReference type="ARBA" id="ARBA00023114"/>
    </source>
</evidence>
<dbReference type="SUPFAM" id="SSF103088">
    <property type="entry name" value="OmpA-like"/>
    <property type="match status" value="1"/>
</dbReference>
<reference evidence="13 14" key="1">
    <citation type="submission" date="2019-07" db="EMBL/GenBank/DDBJ databases">
        <title>Whole genome shotgun sequence of Vibrio sagamiensis NBRC 104589.</title>
        <authorList>
            <person name="Hosoyama A."/>
            <person name="Uohara A."/>
            <person name="Ohji S."/>
            <person name="Ichikawa N."/>
        </authorList>
    </citation>
    <scope>NUCLEOTIDE SEQUENCE [LARGE SCALE GENOMIC DNA]</scope>
    <source>
        <strain evidence="13 14">NBRC 104589</strain>
    </source>
</reference>
<evidence type="ECO:0000256" key="2">
    <source>
        <dbReference type="ARBA" id="ARBA00005710"/>
    </source>
</evidence>
<keyword evidence="14" id="KW-1185">Reference proteome</keyword>
<evidence type="ECO:0000256" key="4">
    <source>
        <dbReference type="ARBA" id="ARBA00022452"/>
    </source>
</evidence>
<evidence type="ECO:0000256" key="9">
    <source>
        <dbReference type="ARBA" id="ARBA00023237"/>
    </source>
</evidence>
<evidence type="ECO:0000256" key="3">
    <source>
        <dbReference type="ARBA" id="ARBA00022448"/>
    </source>
</evidence>
<evidence type="ECO:0000313" key="14">
    <source>
        <dbReference type="Proteomes" id="UP000321922"/>
    </source>
</evidence>
<dbReference type="InterPro" id="IPR050330">
    <property type="entry name" value="Bact_OuterMem_StrucFunc"/>
</dbReference>
<evidence type="ECO:0000256" key="10">
    <source>
        <dbReference type="PROSITE-ProRule" id="PRU00473"/>
    </source>
</evidence>
<evidence type="ECO:0000256" key="1">
    <source>
        <dbReference type="ARBA" id="ARBA00004571"/>
    </source>
</evidence>
<dbReference type="CDD" id="cd07185">
    <property type="entry name" value="OmpA_C-like"/>
    <property type="match status" value="1"/>
</dbReference>
<evidence type="ECO:0000256" key="8">
    <source>
        <dbReference type="ARBA" id="ARBA00023136"/>
    </source>
</evidence>
<comment type="caution">
    <text evidence="13">The sequence shown here is derived from an EMBL/GenBank/DDBJ whole genome shotgun (WGS) entry which is preliminary data.</text>
</comment>
<feature type="domain" description="OmpA-like" evidence="12">
    <location>
        <begin position="194"/>
        <end position="311"/>
    </location>
</feature>
<feature type="region of interest" description="Disordered" evidence="11">
    <location>
        <begin position="281"/>
        <end position="302"/>
    </location>
</feature>
<dbReference type="PANTHER" id="PTHR30329">
    <property type="entry name" value="STATOR ELEMENT OF FLAGELLAR MOTOR COMPLEX"/>
    <property type="match status" value="1"/>
</dbReference>
<comment type="subcellular location">
    <subcellularLocation>
        <location evidence="1">Cell outer membrane</location>
        <topology evidence="1">Multi-pass membrane protein</topology>
    </subcellularLocation>
</comment>
<evidence type="ECO:0000259" key="12">
    <source>
        <dbReference type="PROSITE" id="PS51123"/>
    </source>
</evidence>
<dbReference type="InterPro" id="IPR006665">
    <property type="entry name" value="OmpA-like"/>
</dbReference>
<dbReference type="SUPFAM" id="SSF56925">
    <property type="entry name" value="OMPA-like"/>
    <property type="match status" value="1"/>
</dbReference>
<dbReference type="InterPro" id="IPR036737">
    <property type="entry name" value="OmpA-like_sf"/>
</dbReference>
<dbReference type="InterPro" id="IPR006664">
    <property type="entry name" value="OMP_bac"/>
</dbReference>
<keyword evidence="5" id="KW-0812">Transmembrane</keyword>
<dbReference type="InterPro" id="IPR011250">
    <property type="entry name" value="OMP/PagP_B-barrel"/>
</dbReference>
<dbReference type="EMBL" id="BJXJ01000105">
    <property type="protein sequence ID" value="GEM77719.1"/>
    <property type="molecule type" value="Genomic_DNA"/>
</dbReference>
<dbReference type="GO" id="GO:0009279">
    <property type="term" value="C:cell outer membrane"/>
    <property type="evidence" value="ECO:0007669"/>
    <property type="project" value="UniProtKB-SubCell"/>
</dbReference>
<accession>A0A511QK80</accession>